<dbReference type="EMBL" id="EU978883">
    <property type="protein sequence ID" value="ACM40872.1"/>
    <property type="molecule type" value="mRNA"/>
</dbReference>
<name>B9URH5_CULNU</name>
<feature type="chain" id="PRO_5002891077" evidence="1">
    <location>
        <begin position="20"/>
        <end position="135"/>
    </location>
</feature>
<reference evidence="2" key="1">
    <citation type="journal article" date="2009" name="Insect Mol. Biol.">
        <title>Identification and isolation of cDNA clones encoding the abundant secreted proteins in the saliva proteome of Culicoides nubeculosus.</title>
        <authorList>
            <person name="Russell C.L."/>
            <person name="Heesom K.J."/>
            <person name="Arthur C.J."/>
            <person name="Helps C.R."/>
            <person name="Mellor P.S."/>
            <person name="Day M.J."/>
            <person name="Torsteinsdottir S."/>
            <person name="Bjoernsdottir T.S."/>
            <person name="Wilson A.D."/>
        </authorList>
    </citation>
    <scope>NUCLEOTIDE SEQUENCE</scope>
    <source>
        <tissue evidence="2">Salivary gland</tissue>
    </source>
</reference>
<sequence length="135" mass="15065">MIKLSVCLILISIFIFTTAFKGSCKISSKGGDRLLVPHPTSWRLIADSTGVPWVIDDDGKIGWSGGVMCAFGNGEIFVYDRKSPKNQGPNCRWNVKENGEYYTIENQQYKGSYISINGDKETRLDATPEQFKSDC</sequence>
<evidence type="ECO:0000256" key="1">
    <source>
        <dbReference type="SAM" id="SignalP"/>
    </source>
</evidence>
<accession>B9URH5</accession>
<dbReference type="AlphaFoldDB" id="B9URH5"/>
<evidence type="ECO:0000313" key="2">
    <source>
        <dbReference type="EMBL" id="ACM40872.1"/>
    </source>
</evidence>
<protein>
    <submittedName>
        <fullName evidence="2">Secreted salivary protein</fullName>
    </submittedName>
</protein>
<organism evidence="2">
    <name type="scientific">Culicoides nubeculosus</name>
    <name type="common">Biting midge</name>
    <dbReference type="NCBI Taxonomy" id="144565"/>
    <lineage>
        <taxon>Eukaryota</taxon>
        <taxon>Metazoa</taxon>
        <taxon>Ecdysozoa</taxon>
        <taxon>Arthropoda</taxon>
        <taxon>Hexapoda</taxon>
        <taxon>Insecta</taxon>
        <taxon>Pterygota</taxon>
        <taxon>Neoptera</taxon>
        <taxon>Endopterygota</taxon>
        <taxon>Diptera</taxon>
        <taxon>Nematocera</taxon>
        <taxon>Chironomoidea</taxon>
        <taxon>Ceratopogonidae</taxon>
        <taxon>Ceratopogoninae</taxon>
        <taxon>Culicoides</taxon>
        <taxon>Monoculicoides</taxon>
    </lineage>
</organism>
<keyword evidence="1" id="KW-0732">Signal</keyword>
<proteinExistence type="evidence at transcript level"/>
<feature type="signal peptide" evidence="1">
    <location>
        <begin position="1"/>
        <end position="19"/>
    </location>
</feature>